<comment type="caution">
    <text evidence="2">The sequence shown here is derived from an EMBL/GenBank/DDBJ whole genome shotgun (WGS) entry which is preliminary data.</text>
</comment>
<feature type="region of interest" description="Disordered" evidence="1">
    <location>
        <begin position="81"/>
        <end position="131"/>
    </location>
</feature>
<dbReference type="EMBL" id="JAIPUX010005290">
    <property type="protein sequence ID" value="KAH0616414.1"/>
    <property type="molecule type" value="Genomic_DNA"/>
</dbReference>
<gene>
    <name evidence="2" type="ORF">JD844_027491</name>
</gene>
<dbReference type="Proteomes" id="UP000826234">
    <property type="component" value="Unassembled WGS sequence"/>
</dbReference>
<protein>
    <submittedName>
        <fullName evidence="2">Uncharacterized protein</fullName>
    </submittedName>
</protein>
<name>A0ABQ7SGG0_PHRPL</name>
<evidence type="ECO:0000313" key="3">
    <source>
        <dbReference type="Proteomes" id="UP000826234"/>
    </source>
</evidence>
<accession>A0ABQ7SGG0</accession>
<sequence length="194" mass="20502">MPATGTMNLCRIISEADGQGDTQVCQETTSQAPQASQQQEALTAAIVTVEVPLAISEERNFILHLVPVEHPLVVDLHPAGDMETQDLPASPAASDETLISGEGPQEDTTQLPGGETEATGPNVGSDCPQEAAVQRGKLIEMDSPPPSNTFSGMSRIAQCGNFQKCVVSLYSLEFLPHIILVGTATHTCPQGIFH</sequence>
<organism evidence="2 3">
    <name type="scientific">Phrynosoma platyrhinos</name>
    <name type="common">Desert horned lizard</name>
    <dbReference type="NCBI Taxonomy" id="52577"/>
    <lineage>
        <taxon>Eukaryota</taxon>
        <taxon>Metazoa</taxon>
        <taxon>Chordata</taxon>
        <taxon>Craniata</taxon>
        <taxon>Vertebrata</taxon>
        <taxon>Euteleostomi</taxon>
        <taxon>Lepidosauria</taxon>
        <taxon>Squamata</taxon>
        <taxon>Bifurcata</taxon>
        <taxon>Unidentata</taxon>
        <taxon>Episquamata</taxon>
        <taxon>Toxicofera</taxon>
        <taxon>Iguania</taxon>
        <taxon>Phrynosomatidae</taxon>
        <taxon>Phrynosomatinae</taxon>
        <taxon>Phrynosoma</taxon>
    </lineage>
</organism>
<keyword evidence="3" id="KW-1185">Reference proteome</keyword>
<evidence type="ECO:0000256" key="1">
    <source>
        <dbReference type="SAM" id="MobiDB-lite"/>
    </source>
</evidence>
<reference evidence="2 3" key="1">
    <citation type="journal article" date="2022" name="Gigascience">
        <title>A chromosome-level genome assembly and annotation of the desert horned lizard, Phrynosoma platyrhinos, provides insight into chromosomal rearrangements among reptiles.</title>
        <authorList>
            <person name="Koochekian N."/>
            <person name="Ascanio A."/>
            <person name="Farleigh K."/>
            <person name="Card D.C."/>
            <person name="Schield D.R."/>
            <person name="Castoe T.A."/>
            <person name="Jezkova T."/>
        </authorList>
    </citation>
    <scope>NUCLEOTIDE SEQUENCE [LARGE SCALE GENOMIC DNA]</scope>
    <source>
        <strain evidence="2">NK-2021</strain>
    </source>
</reference>
<proteinExistence type="predicted"/>
<evidence type="ECO:0000313" key="2">
    <source>
        <dbReference type="EMBL" id="KAH0616414.1"/>
    </source>
</evidence>